<accession>A0A7D7WJ86</accession>
<reference evidence="2 3" key="1">
    <citation type="journal article" date="2020" name="Front. Microbiol.">
        <title>Design of Bacterial Strain-Specific qPCR Assays Using NGS Data and Publicly Available Resources and Its Application to Track Biocontrol Strains.</title>
        <authorList>
            <person name="Hernandez I."/>
            <person name="Sant C."/>
            <person name="Martinez R."/>
            <person name="Fernandez C."/>
        </authorList>
    </citation>
    <scope>NUCLEOTIDE SEQUENCE [LARGE SCALE GENOMIC DNA]</scope>
    <source>
        <strain evidence="2 3">B24</strain>
    </source>
</reference>
<evidence type="ECO:0000313" key="2">
    <source>
        <dbReference type="EMBL" id="QMU97790.1"/>
    </source>
</evidence>
<dbReference type="AlphaFoldDB" id="A0A7D7WJ86"/>
<proteinExistence type="predicted"/>
<dbReference type="Gene3D" id="3.40.140.10">
    <property type="entry name" value="Cytidine Deaminase, domain 2"/>
    <property type="match status" value="1"/>
</dbReference>
<dbReference type="CDD" id="cd01285">
    <property type="entry name" value="nucleoside_deaminase"/>
    <property type="match status" value="1"/>
</dbReference>
<dbReference type="EMBL" id="CP043732">
    <property type="protein sequence ID" value="QMU97790.1"/>
    <property type="molecule type" value="Genomic_DNA"/>
</dbReference>
<protein>
    <submittedName>
        <fullName evidence="2">Nucleoside deaminase</fullName>
    </submittedName>
</protein>
<dbReference type="InterPro" id="IPR016193">
    <property type="entry name" value="Cytidine_deaminase-like"/>
</dbReference>
<gene>
    <name evidence="2" type="ORF">FVO59_11665</name>
</gene>
<dbReference type="Pfam" id="PF00383">
    <property type="entry name" value="dCMP_cyt_deam_1"/>
    <property type="match status" value="1"/>
</dbReference>
<dbReference type="InterPro" id="IPR002125">
    <property type="entry name" value="CMP_dCMP_dom"/>
</dbReference>
<dbReference type="GO" id="GO:0008835">
    <property type="term" value="F:diaminohydroxyphosphoribosylaminopyrimidine deaminase activity"/>
    <property type="evidence" value="ECO:0007669"/>
    <property type="project" value="TreeGrafter"/>
</dbReference>
<feature type="domain" description="CMP/dCMP-type deaminase" evidence="1">
    <location>
        <begin position="4"/>
        <end position="122"/>
    </location>
</feature>
<dbReference type="PANTHER" id="PTHR11079">
    <property type="entry name" value="CYTOSINE DEAMINASE FAMILY MEMBER"/>
    <property type="match status" value="1"/>
</dbReference>
<dbReference type="PROSITE" id="PS51747">
    <property type="entry name" value="CYT_DCMP_DEAMINASES_2"/>
    <property type="match status" value="1"/>
</dbReference>
<evidence type="ECO:0000259" key="1">
    <source>
        <dbReference type="PROSITE" id="PS51747"/>
    </source>
</evidence>
<dbReference type="PANTHER" id="PTHR11079:SF190">
    <property type="entry name" value="CYTOSINE DEAMINASE"/>
    <property type="match status" value="1"/>
</dbReference>
<name>A0A7D7WJ86_9MICO</name>
<sequence length="150" mass="15990">MLREWTETGLAAALREAEDGVAEGGMPFGAAILHGGEVIALGRNRQVQRGDFLAHAETEAIRDCIERHGRVPEGAVLVATEGPCAMCAGAALITGVRSAIVGEVHHFAGHVSQLRTEGVHVEIVDDRACIDLVTRFRADHADLWARYSAG</sequence>
<dbReference type="RefSeq" id="WP_182252790.1">
    <property type="nucleotide sequence ID" value="NZ_CP043732.1"/>
</dbReference>
<evidence type="ECO:0000313" key="3">
    <source>
        <dbReference type="Proteomes" id="UP000515708"/>
    </source>
</evidence>
<organism evidence="2 3">
    <name type="scientific">Microbacterium esteraromaticum</name>
    <dbReference type="NCBI Taxonomy" id="57043"/>
    <lineage>
        <taxon>Bacteria</taxon>
        <taxon>Bacillati</taxon>
        <taxon>Actinomycetota</taxon>
        <taxon>Actinomycetes</taxon>
        <taxon>Micrococcales</taxon>
        <taxon>Microbacteriaceae</taxon>
        <taxon>Microbacterium</taxon>
    </lineage>
</organism>
<dbReference type="SUPFAM" id="SSF53927">
    <property type="entry name" value="Cytidine deaminase-like"/>
    <property type="match status" value="1"/>
</dbReference>
<dbReference type="Proteomes" id="UP000515708">
    <property type="component" value="Chromosome"/>
</dbReference>